<dbReference type="PANTHER" id="PTHR23088">
    <property type="entry name" value="NITRILASE-RELATED"/>
    <property type="match status" value="1"/>
</dbReference>
<feature type="domain" description="CN hydrolase" evidence="2">
    <location>
        <begin position="2"/>
        <end position="176"/>
    </location>
</feature>
<organism evidence="3 4">
    <name type="scientific">Thermovenabulum gondwanense</name>
    <dbReference type="NCBI Taxonomy" id="520767"/>
    <lineage>
        <taxon>Bacteria</taxon>
        <taxon>Bacillati</taxon>
        <taxon>Bacillota</taxon>
        <taxon>Clostridia</taxon>
        <taxon>Thermosediminibacterales</taxon>
        <taxon>Thermosediminibacteraceae</taxon>
        <taxon>Thermovenabulum</taxon>
    </lineage>
</organism>
<comment type="caution">
    <text evidence="3">The sequence shown here is derived from an EMBL/GenBank/DDBJ whole genome shotgun (WGS) entry which is preliminary data.</text>
</comment>
<dbReference type="PANTHER" id="PTHR23088:SF27">
    <property type="entry name" value="DEAMINATED GLUTATHIONE AMIDASE"/>
    <property type="match status" value="1"/>
</dbReference>
<dbReference type="PROSITE" id="PS01227">
    <property type="entry name" value="UPF0012"/>
    <property type="match status" value="1"/>
</dbReference>
<evidence type="ECO:0000259" key="2">
    <source>
        <dbReference type="PROSITE" id="PS50263"/>
    </source>
</evidence>
<dbReference type="InterPro" id="IPR036526">
    <property type="entry name" value="C-N_Hydrolase_sf"/>
</dbReference>
<evidence type="ECO:0000313" key="3">
    <source>
        <dbReference type="EMBL" id="KYO66920.1"/>
    </source>
</evidence>
<gene>
    <name evidence="3" type="ORF">ATZ99_07370</name>
</gene>
<dbReference type="RefSeq" id="WP_068747896.1">
    <property type="nucleotide sequence ID" value="NZ_LOHZ01000023.1"/>
</dbReference>
<dbReference type="EC" id="3.5.5.7" evidence="3"/>
<dbReference type="Pfam" id="PF00795">
    <property type="entry name" value="CN_hydrolase"/>
    <property type="match status" value="1"/>
</dbReference>
<comment type="similarity">
    <text evidence="1">Belongs to the carbon-nitrogen hydrolase superfamily. NIT1/NIT2 family.</text>
</comment>
<dbReference type="PROSITE" id="PS50263">
    <property type="entry name" value="CN_HYDROLASE"/>
    <property type="match status" value="1"/>
</dbReference>
<keyword evidence="3" id="KW-0378">Hydrolase</keyword>
<dbReference type="STRING" id="520767.ATZ99_07370"/>
<evidence type="ECO:0000256" key="1">
    <source>
        <dbReference type="ARBA" id="ARBA00010613"/>
    </source>
</evidence>
<dbReference type="EMBL" id="LOHZ01000023">
    <property type="protein sequence ID" value="KYO66920.1"/>
    <property type="molecule type" value="Genomic_DNA"/>
</dbReference>
<dbReference type="SUPFAM" id="SSF56317">
    <property type="entry name" value="Carbon-nitrogen hydrolase"/>
    <property type="match status" value="1"/>
</dbReference>
<dbReference type="OrthoDB" id="9811121at2"/>
<dbReference type="GO" id="GO:0018762">
    <property type="term" value="F:aliphatic nitrilase activity"/>
    <property type="evidence" value="ECO:0007669"/>
    <property type="project" value="UniProtKB-EC"/>
</dbReference>
<reference evidence="3 4" key="1">
    <citation type="submission" date="2015-12" db="EMBL/GenBank/DDBJ databases">
        <title>Draft genome of Thermovenabulum gondwanense isolated from a red thermophilic microbial mat colonisisng an outflow channel of a bore well.</title>
        <authorList>
            <person name="Patel B.K."/>
        </authorList>
    </citation>
    <scope>NUCLEOTIDE SEQUENCE [LARGE SCALE GENOMIC DNA]</scope>
    <source>
        <strain evidence="3 4">R270</strain>
    </source>
</reference>
<evidence type="ECO:0000313" key="4">
    <source>
        <dbReference type="Proteomes" id="UP000075737"/>
    </source>
</evidence>
<sequence>MFKLGILQFAIEYKNPEANREKVKELISKASKFNPDILVLPETWTTGYSEEVFDNIMDYAEKEDGPSVTLLKNLAKESGVYIVGGSLPEFDGENTYNTIFFIDKKGEIIGKYRKMHLYSAMREDKGFKNGSEMPVFSTEFGKIALMTCYDIRFPELSRTYAVRGAQIIITARIFSI</sequence>
<keyword evidence="4" id="KW-1185">Reference proteome</keyword>
<name>A0A162MQ46_9FIRM</name>
<accession>A0A162MQ46</accession>
<protein>
    <submittedName>
        <fullName evidence="3">Nitrilase</fullName>
        <ecNumber evidence="3">3.5.5.7</ecNumber>
    </submittedName>
</protein>
<dbReference type="AlphaFoldDB" id="A0A162MQ46"/>
<dbReference type="InterPro" id="IPR003010">
    <property type="entry name" value="C-N_Hydrolase"/>
</dbReference>
<dbReference type="Proteomes" id="UP000075737">
    <property type="component" value="Unassembled WGS sequence"/>
</dbReference>
<dbReference type="InterPro" id="IPR001110">
    <property type="entry name" value="UPF0012_CS"/>
</dbReference>
<dbReference type="Gene3D" id="3.60.110.10">
    <property type="entry name" value="Carbon-nitrogen hydrolase"/>
    <property type="match status" value="1"/>
</dbReference>
<proteinExistence type="inferred from homology"/>